<name>A0AAV9DEX7_ACOCL</name>
<comment type="caution">
    <text evidence="4">The sequence shown here is derived from an EMBL/GenBank/DDBJ whole genome shotgun (WGS) entry which is preliminary data.</text>
</comment>
<evidence type="ECO:0000256" key="1">
    <source>
        <dbReference type="SAM" id="Coils"/>
    </source>
</evidence>
<evidence type="ECO:0000256" key="2">
    <source>
        <dbReference type="SAM" id="MobiDB-lite"/>
    </source>
</evidence>
<dbReference type="AlphaFoldDB" id="A0AAV9DEX7"/>
<protein>
    <submittedName>
        <fullName evidence="4">Uncharacterized protein</fullName>
    </submittedName>
</protein>
<evidence type="ECO:0000313" key="4">
    <source>
        <dbReference type="EMBL" id="KAK1299402.1"/>
    </source>
</evidence>
<keyword evidence="1" id="KW-0175">Coiled coil</keyword>
<accession>A0AAV9DEX7</accession>
<feature type="transmembrane region" description="Helical" evidence="3">
    <location>
        <begin position="295"/>
        <end position="319"/>
    </location>
</feature>
<gene>
    <name evidence="4" type="ORF">QJS10_CPB14g00560</name>
</gene>
<organism evidence="4 5">
    <name type="scientific">Acorus calamus</name>
    <name type="common">Sweet flag</name>
    <dbReference type="NCBI Taxonomy" id="4465"/>
    <lineage>
        <taxon>Eukaryota</taxon>
        <taxon>Viridiplantae</taxon>
        <taxon>Streptophyta</taxon>
        <taxon>Embryophyta</taxon>
        <taxon>Tracheophyta</taxon>
        <taxon>Spermatophyta</taxon>
        <taxon>Magnoliopsida</taxon>
        <taxon>Liliopsida</taxon>
        <taxon>Acoraceae</taxon>
        <taxon>Acorus</taxon>
    </lineage>
</organism>
<proteinExistence type="predicted"/>
<evidence type="ECO:0000256" key="3">
    <source>
        <dbReference type="SAM" id="Phobius"/>
    </source>
</evidence>
<feature type="region of interest" description="Disordered" evidence="2">
    <location>
        <begin position="1"/>
        <end position="26"/>
    </location>
</feature>
<sequence length="324" mass="36142">MEGETFVNGDIPITTVDSPVADGGDADGAEALKRRIEFLEEENHLYAEENKKGKEKVELLTSEVKVLTDDRAKLESDLEELRLEVGRAEEDKRALGAIASRAAVLEAEVVRLNEEFIAALSAGEDSASELAQLKVDFAELEKSGRERDSKVADLEKERAYLEEQKAEMETRLRGFESKIRDSESLEASLKAEILKREGEIMGLKRELEEKDALISAVEERLRISKEKVAVMKKELSGKNGEREVEVEELMRKVLDYEAMEEKVLRFEKELEAAATRMKENGVVSERAVKGKCSEYLSPAVVASAGTFAAVAVGATVVYLRYHRN</sequence>
<reference evidence="4" key="1">
    <citation type="journal article" date="2023" name="Nat. Commun.">
        <title>Diploid and tetraploid genomes of Acorus and the evolution of monocots.</title>
        <authorList>
            <person name="Ma L."/>
            <person name="Liu K.W."/>
            <person name="Li Z."/>
            <person name="Hsiao Y.Y."/>
            <person name="Qi Y."/>
            <person name="Fu T."/>
            <person name="Tang G.D."/>
            <person name="Zhang D."/>
            <person name="Sun W.H."/>
            <person name="Liu D.K."/>
            <person name="Li Y."/>
            <person name="Chen G.Z."/>
            <person name="Liu X.D."/>
            <person name="Liao X.Y."/>
            <person name="Jiang Y.T."/>
            <person name="Yu X."/>
            <person name="Hao Y."/>
            <person name="Huang J."/>
            <person name="Zhao X.W."/>
            <person name="Ke S."/>
            <person name="Chen Y.Y."/>
            <person name="Wu W.L."/>
            <person name="Hsu J.L."/>
            <person name="Lin Y.F."/>
            <person name="Huang M.D."/>
            <person name="Li C.Y."/>
            <person name="Huang L."/>
            <person name="Wang Z.W."/>
            <person name="Zhao X."/>
            <person name="Zhong W.Y."/>
            <person name="Peng D.H."/>
            <person name="Ahmad S."/>
            <person name="Lan S."/>
            <person name="Zhang J.S."/>
            <person name="Tsai W.C."/>
            <person name="Van de Peer Y."/>
            <person name="Liu Z.J."/>
        </authorList>
    </citation>
    <scope>NUCLEOTIDE SEQUENCE</scope>
    <source>
        <strain evidence="4">CP</strain>
    </source>
</reference>
<evidence type="ECO:0000313" key="5">
    <source>
        <dbReference type="Proteomes" id="UP001180020"/>
    </source>
</evidence>
<keyword evidence="3" id="KW-0812">Transmembrane</keyword>
<feature type="coiled-coil region" evidence="1">
    <location>
        <begin position="151"/>
        <end position="276"/>
    </location>
</feature>
<reference evidence="4" key="2">
    <citation type="submission" date="2023-06" db="EMBL/GenBank/DDBJ databases">
        <authorList>
            <person name="Ma L."/>
            <person name="Liu K.-W."/>
            <person name="Li Z."/>
            <person name="Hsiao Y.-Y."/>
            <person name="Qi Y."/>
            <person name="Fu T."/>
            <person name="Tang G."/>
            <person name="Zhang D."/>
            <person name="Sun W.-H."/>
            <person name="Liu D.-K."/>
            <person name="Li Y."/>
            <person name="Chen G.-Z."/>
            <person name="Liu X.-D."/>
            <person name="Liao X.-Y."/>
            <person name="Jiang Y.-T."/>
            <person name="Yu X."/>
            <person name="Hao Y."/>
            <person name="Huang J."/>
            <person name="Zhao X.-W."/>
            <person name="Ke S."/>
            <person name="Chen Y.-Y."/>
            <person name="Wu W.-L."/>
            <person name="Hsu J.-L."/>
            <person name="Lin Y.-F."/>
            <person name="Huang M.-D."/>
            <person name="Li C.-Y."/>
            <person name="Huang L."/>
            <person name="Wang Z.-W."/>
            <person name="Zhao X."/>
            <person name="Zhong W.-Y."/>
            <person name="Peng D.-H."/>
            <person name="Ahmad S."/>
            <person name="Lan S."/>
            <person name="Zhang J.-S."/>
            <person name="Tsai W.-C."/>
            <person name="Van De Peer Y."/>
            <person name="Liu Z.-J."/>
        </authorList>
    </citation>
    <scope>NUCLEOTIDE SEQUENCE</scope>
    <source>
        <strain evidence="4">CP</strain>
        <tissue evidence="4">Leaves</tissue>
    </source>
</reference>
<keyword evidence="3" id="KW-0472">Membrane</keyword>
<keyword evidence="5" id="KW-1185">Reference proteome</keyword>
<dbReference type="Proteomes" id="UP001180020">
    <property type="component" value="Unassembled WGS sequence"/>
</dbReference>
<feature type="coiled-coil region" evidence="1">
    <location>
        <begin position="29"/>
        <end position="98"/>
    </location>
</feature>
<keyword evidence="3" id="KW-1133">Transmembrane helix</keyword>
<dbReference type="EMBL" id="JAUJYO010000014">
    <property type="protein sequence ID" value="KAK1299402.1"/>
    <property type="molecule type" value="Genomic_DNA"/>
</dbReference>